<dbReference type="GO" id="GO:0008955">
    <property type="term" value="F:peptidoglycan glycosyltransferase activity"/>
    <property type="evidence" value="ECO:0007669"/>
    <property type="project" value="UniProtKB-EC"/>
</dbReference>
<dbReference type="Pfam" id="PF00912">
    <property type="entry name" value="Transgly"/>
    <property type="match status" value="1"/>
</dbReference>
<evidence type="ECO:0000256" key="2">
    <source>
        <dbReference type="ARBA" id="ARBA00007739"/>
    </source>
</evidence>
<dbReference type="GO" id="GO:0008360">
    <property type="term" value="P:regulation of cell shape"/>
    <property type="evidence" value="ECO:0007669"/>
    <property type="project" value="UniProtKB-KW"/>
</dbReference>
<keyword evidence="9" id="KW-0573">Peptidoglycan synthesis</keyword>
<evidence type="ECO:0000256" key="4">
    <source>
        <dbReference type="ARBA" id="ARBA00022670"/>
    </source>
</evidence>
<dbReference type="SUPFAM" id="SSF53955">
    <property type="entry name" value="Lysozyme-like"/>
    <property type="match status" value="1"/>
</dbReference>
<dbReference type="InterPro" id="IPR001460">
    <property type="entry name" value="PCN-bd_Tpept"/>
</dbReference>
<keyword evidence="6" id="KW-0808">Transferase</keyword>
<dbReference type="AlphaFoldDB" id="A0A1D9GB27"/>
<dbReference type="NCBIfam" id="TIGR02074">
    <property type="entry name" value="PBP_1a_fam"/>
    <property type="match status" value="1"/>
</dbReference>
<evidence type="ECO:0000256" key="10">
    <source>
        <dbReference type="ARBA" id="ARBA00023268"/>
    </source>
</evidence>
<dbReference type="GO" id="GO:0071555">
    <property type="term" value="P:cell wall organization"/>
    <property type="evidence" value="ECO:0007669"/>
    <property type="project" value="UniProtKB-KW"/>
</dbReference>
<feature type="compositionally biased region" description="Pro residues" evidence="14">
    <location>
        <begin position="815"/>
        <end position="827"/>
    </location>
</feature>
<dbReference type="GO" id="GO:0006508">
    <property type="term" value="P:proteolysis"/>
    <property type="evidence" value="ECO:0007669"/>
    <property type="project" value="UniProtKB-KW"/>
</dbReference>
<evidence type="ECO:0000256" key="14">
    <source>
        <dbReference type="SAM" id="MobiDB-lite"/>
    </source>
</evidence>
<dbReference type="Proteomes" id="UP000176944">
    <property type="component" value="Chromosome"/>
</dbReference>
<dbReference type="FunFam" id="1.10.3810.10:FF:000001">
    <property type="entry name" value="Penicillin-binding protein 1A"/>
    <property type="match status" value="1"/>
</dbReference>
<evidence type="ECO:0000256" key="9">
    <source>
        <dbReference type="ARBA" id="ARBA00022984"/>
    </source>
</evidence>
<feature type="compositionally biased region" description="Basic residues" evidence="14">
    <location>
        <begin position="41"/>
        <end position="52"/>
    </location>
</feature>
<dbReference type="SUPFAM" id="SSF56601">
    <property type="entry name" value="beta-lactamase/transpeptidase-like"/>
    <property type="match status" value="1"/>
</dbReference>
<evidence type="ECO:0000256" key="8">
    <source>
        <dbReference type="ARBA" id="ARBA00022960"/>
    </source>
</evidence>
<dbReference type="InterPro" id="IPR036950">
    <property type="entry name" value="PBP_transglycosylase"/>
</dbReference>
<dbReference type="InterPro" id="IPR001264">
    <property type="entry name" value="Glyco_trans_51"/>
</dbReference>
<sequence length="846" mass="94038">MSIFSPKPQDRHSHNPPNPSKKLTKKSDKNGSVASNDGKHPSSKPRRRKRSRVVAQTLNGIKRVSTTVIKPLIGPKAIYRRSWFWIGLGVGGSAIALGWGWQKLESSLPDSTKDVLTYVRDGTITIKAADSTIIQQIGPASHETLKIWEIPETLMEAFIAIEDQRFKEHKGVDSQGILRATVANLKAGGVVEGGSTITQQLARIVFFDHERSIVRKLKEMRMAQKIEQDLTKDQILERYLNLVYLGSGAYGIADAAWVYFSKPVKDLTLGEMATLAGLPPAPSVYSPLLEGKINSSRQKAAKERRDVVLQRMLENGYISQAEADKAMAEPLSIKPSQPKRLERKAFYFTEYIQQELPKYVSKEVLGKKGLTIETTINLEWQDAAETAVQKTMKTYGRYQRFGQAALVAVDPRNGQIKAMVGGKDFNDLDSNNYLNRVTQAQRQPGSTFKTFVYAAALATGMSPYKGYMDAGYIVDGYEPKNYSERFRGSISVRDALISSVNVVAVKTLVDVGWEPIIKLAQKMGIKSKLHPTYSLALGASEVNLLELTSSYGTLAAQGIHHDAHGIRRIIDQHGNVIYDHKLEGERAIDAETAAIVTWMLRGVVTGGTGTAAQIGRPAVGKTGTTDDARDLWFVGYIPQLVAGVWLGNDDNKPTRGSSATAAATWRRFMLEVIEDLDRESFTERPRKLSGREATIEAQPIKPKRVINKKFVPTTVTASTTRSRRRTSSRRGSSTRRASSTRRRSSRVRVSRKNSQPKRYYRRKATTKRSYPRKSTTRRYTPRNTAPRRSAPAKRRYAPAPARRRPAPARARRRPAPAPRVAPKPVARPKPQRRPAGGPLAPPAARK</sequence>
<comment type="similarity">
    <text evidence="2">In the N-terminal section; belongs to the glycosyltransferase 51 family.</text>
</comment>
<dbReference type="InterPro" id="IPR050396">
    <property type="entry name" value="Glycosyltr_51/Transpeptidase"/>
</dbReference>
<dbReference type="GO" id="GO:0009002">
    <property type="term" value="F:serine-type D-Ala-D-Ala carboxypeptidase activity"/>
    <property type="evidence" value="ECO:0007669"/>
    <property type="project" value="UniProtKB-EC"/>
</dbReference>
<dbReference type="Gene3D" id="1.10.3810.10">
    <property type="entry name" value="Biosynthetic peptidoglycan transglycosylase-like"/>
    <property type="match status" value="1"/>
</dbReference>
<feature type="compositionally biased region" description="Basic and acidic residues" evidence="14">
    <location>
        <begin position="681"/>
        <end position="694"/>
    </location>
</feature>
<feature type="domain" description="Glycosyl transferase family 51" evidence="16">
    <location>
        <begin position="132"/>
        <end position="312"/>
    </location>
</feature>
<feature type="region of interest" description="Disordered" evidence="14">
    <location>
        <begin position="1"/>
        <end position="52"/>
    </location>
</feature>
<evidence type="ECO:0000256" key="11">
    <source>
        <dbReference type="ARBA" id="ARBA00023316"/>
    </source>
</evidence>
<dbReference type="Pfam" id="PF00905">
    <property type="entry name" value="Transpeptidase"/>
    <property type="match status" value="1"/>
</dbReference>
<keyword evidence="4" id="KW-0645">Protease</keyword>
<evidence type="ECO:0000259" key="15">
    <source>
        <dbReference type="Pfam" id="PF00905"/>
    </source>
</evidence>
<evidence type="ECO:0000256" key="13">
    <source>
        <dbReference type="ARBA" id="ARBA00049902"/>
    </source>
</evidence>
<evidence type="ECO:0000256" key="6">
    <source>
        <dbReference type="ARBA" id="ARBA00022679"/>
    </source>
</evidence>
<keyword evidence="8" id="KW-0133">Cell shape</keyword>
<comment type="similarity">
    <text evidence="1">In the C-terminal section; belongs to the transpeptidase family.</text>
</comment>
<evidence type="ECO:0000256" key="7">
    <source>
        <dbReference type="ARBA" id="ARBA00022801"/>
    </source>
</evidence>
<dbReference type="InterPro" id="IPR023346">
    <property type="entry name" value="Lysozyme-like_dom_sf"/>
</dbReference>
<dbReference type="GO" id="GO:0008658">
    <property type="term" value="F:penicillin binding"/>
    <property type="evidence" value="ECO:0007669"/>
    <property type="project" value="InterPro"/>
</dbReference>
<keyword evidence="5" id="KW-0328">Glycosyltransferase</keyword>
<organism evidence="17 18">
    <name type="scientific">Moorena producens (strain JHB)</name>
    <dbReference type="NCBI Taxonomy" id="1454205"/>
    <lineage>
        <taxon>Bacteria</taxon>
        <taxon>Bacillati</taxon>
        <taxon>Cyanobacteriota</taxon>
        <taxon>Cyanophyceae</taxon>
        <taxon>Coleofasciculales</taxon>
        <taxon>Coleofasciculaceae</taxon>
        <taxon>Moorena</taxon>
    </lineage>
</organism>
<accession>A0A1D9GB27</accession>
<evidence type="ECO:0000256" key="1">
    <source>
        <dbReference type="ARBA" id="ARBA00007090"/>
    </source>
</evidence>
<evidence type="ECO:0000256" key="12">
    <source>
        <dbReference type="ARBA" id="ARBA00034000"/>
    </source>
</evidence>
<keyword evidence="7" id="KW-0378">Hydrolase</keyword>
<evidence type="ECO:0000259" key="16">
    <source>
        <dbReference type="Pfam" id="PF00912"/>
    </source>
</evidence>
<reference evidence="18" key="1">
    <citation type="submission" date="2016-10" db="EMBL/GenBank/DDBJ databases">
        <title>Comparative genomics uncovers the prolific and rare metabolic potential of the cyanobacterial genus Moorea.</title>
        <authorList>
            <person name="Leao T."/>
            <person name="Castelao G."/>
            <person name="Korobeynikov A."/>
            <person name="Monroe E.A."/>
            <person name="Podell S."/>
            <person name="Glukhov E."/>
            <person name="Allen E."/>
            <person name="Gerwick W.H."/>
            <person name="Gerwick L."/>
        </authorList>
    </citation>
    <scope>NUCLEOTIDE SEQUENCE [LARGE SCALE GENOMIC DNA]</scope>
    <source>
        <strain evidence="18">JHB</strain>
    </source>
</reference>
<dbReference type="PANTHER" id="PTHR32282:SF31">
    <property type="entry name" value="PEPTIDOGLYCAN GLYCOSYLTRANSFERASE"/>
    <property type="match status" value="1"/>
</dbReference>
<evidence type="ECO:0000256" key="5">
    <source>
        <dbReference type="ARBA" id="ARBA00022676"/>
    </source>
</evidence>
<proteinExistence type="inferred from homology"/>
<keyword evidence="10" id="KW-0511">Multifunctional enzyme</keyword>
<dbReference type="EMBL" id="CP017708">
    <property type="protein sequence ID" value="AOY84858.2"/>
    <property type="molecule type" value="Genomic_DNA"/>
</dbReference>
<feature type="compositionally biased region" description="Basic residues" evidence="14">
    <location>
        <begin position="738"/>
        <end position="780"/>
    </location>
</feature>
<protein>
    <submittedName>
        <fullName evidence="17">Penicillin-binding protein 1A</fullName>
    </submittedName>
</protein>
<keyword evidence="3" id="KW-0121">Carboxypeptidase</keyword>
<feature type="domain" description="Penicillin-binding protein transpeptidase" evidence="15">
    <location>
        <begin position="405"/>
        <end position="664"/>
    </location>
</feature>
<comment type="catalytic activity">
    <reaction evidence="12">
        <text>Preferential cleavage: (Ac)2-L-Lys-D-Ala-|-D-Ala. Also transpeptidation of peptidyl-alanyl moieties that are N-acyl substituents of D-alanine.</text>
        <dbReference type="EC" id="3.4.16.4"/>
    </reaction>
</comment>
<feature type="region of interest" description="Disordered" evidence="14">
    <location>
        <begin position="681"/>
        <end position="846"/>
    </location>
</feature>
<comment type="catalytic activity">
    <reaction evidence="13">
        <text>[GlcNAc-(1-&gt;4)-Mur2Ac(oyl-L-Ala-gamma-D-Glu-L-Lys-D-Ala-D-Ala)](n)-di-trans,octa-cis-undecaprenyl diphosphate + beta-D-GlcNAc-(1-&gt;4)-Mur2Ac(oyl-L-Ala-gamma-D-Glu-L-Lys-D-Ala-D-Ala)-di-trans,octa-cis-undecaprenyl diphosphate = [GlcNAc-(1-&gt;4)-Mur2Ac(oyl-L-Ala-gamma-D-Glu-L-Lys-D-Ala-D-Ala)](n+1)-di-trans,octa-cis-undecaprenyl diphosphate + di-trans,octa-cis-undecaprenyl diphosphate + H(+)</text>
        <dbReference type="Rhea" id="RHEA:23708"/>
        <dbReference type="Rhea" id="RHEA-COMP:9602"/>
        <dbReference type="Rhea" id="RHEA-COMP:9603"/>
        <dbReference type="ChEBI" id="CHEBI:15378"/>
        <dbReference type="ChEBI" id="CHEBI:58405"/>
        <dbReference type="ChEBI" id="CHEBI:60033"/>
        <dbReference type="ChEBI" id="CHEBI:78435"/>
        <dbReference type="EC" id="2.4.99.28"/>
    </reaction>
</comment>
<evidence type="ECO:0000313" key="17">
    <source>
        <dbReference type="EMBL" id="AOY84858.2"/>
    </source>
</evidence>
<dbReference type="Gene3D" id="3.40.710.10">
    <property type="entry name" value="DD-peptidase/beta-lactamase superfamily"/>
    <property type="match status" value="1"/>
</dbReference>
<evidence type="ECO:0000256" key="3">
    <source>
        <dbReference type="ARBA" id="ARBA00022645"/>
    </source>
</evidence>
<feature type="compositionally biased region" description="Basic residues" evidence="14">
    <location>
        <begin position="790"/>
        <end position="814"/>
    </location>
</feature>
<dbReference type="PANTHER" id="PTHR32282">
    <property type="entry name" value="BINDING PROTEIN TRANSPEPTIDASE, PUTATIVE-RELATED"/>
    <property type="match status" value="1"/>
</dbReference>
<name>A0A1D9GB27_MOOP1</name>
<evidence type="ECO:0000313" key="18">
    <source>
        <dbReference type="Proteomes" id="UP000176944"/>
    </source>
</evidence>
<dbReference type="GO" id="GO:0030288">
    <property type="term" value="C:outer membrane-bounded periplasmic space"/>
    <property type="evidence" value="ECO:0007669"/>
    <property type="project" value="TreeGrafter"/>
</dbReference>
<dbReference type="InterPro" id="IPR012338">
    <property type="entry name" value="Beta-lactam/transpept-like"/>
</dbReference>
<dbReference type="GO" id="GO:0009252">
    <property type="term" value="P:peptidoglycan biosynthetic process"/>
    <property type="evidence" value="ECO:0007669"/>
    <property type="project" value="UniProtKB-KW"/>
</dbReference>
<keyword evidence="11" id="KW-0961">Cell wall biogenesis/degradation</keyword>
<gene>
    <name evidence="17" type="ORF">BJP36_24045</name>
</gene>